<evidence type="ECO:0000313" key="1">
    <source>
        <dbReference type="EMBL" id="ERN06633.1"/>
    </source>
</evidence>
<keyword evidence="2" id="KW-1185">Reference proteome</keyword>
<organism evidence="1 2">
    <name type="scientific">Amborella trichopoda</name>
    <dbReference type="NCBI Taxonomy" id="13333"/>
    <lineage>
        <taxon>Eukaryota</taxon>
        <taxon>Viridiplantae</taxon>
        <taxon>Streptophyta</taxon>
        <taxon>Embryophyta</taxon>
        <taxon>Tracheophyta</taxon>
        <taxon>Spermatophyta</taxon>
        <taxon>Magnoliopsida</taxon>
        <taxon>Amborellales</taxon>
        <taxon>Amborellaceae</taxon>
        <taxon>Amborella</taxon>
    </lineage>
</organism>
<dbReference type="Gramene" id="ERN06633">
    <property type="protein sequence ID" value="ERN06633"/>
    <property type="gene ID" value="AMTR_s00058p00172810"/>
</dbReference>
<reference evidence="2" key="1">
    <citation type="journal article" date="2013" name="Science">
        <title>The Amborella genome and the evolution of flowering plants.</title>
        <authorList>
            <consortium name="Amborella Genome Project"/>
        </authorList>
    </citation>
    <scope>NUCLEOTIDE SEQUENCE [LARGE SCALE GENOMIC DNA]</scope>
</reference>
<dbReference type="EMBL" id="KI393888">
    <property type="protein sequence ID" value="ERN06633.1"/>
    <property type="molecule type" value="Genomic_DNA"/>
</dbReference>
<dbReference type="Proteomes" id="UP000017836">
    <property type="component" value="Unassembled WGS sequence"/>
</dbReference>
<name>W1PF89_AMBTC</name>
<protein>
    <submittedName>
        <fullName evidence="1">Uncharacterized protein</fullName>
    </submittedName>
</protein>
<gene>
    <name evidence="1" type="ORF">AMTR_s00058p00172810</name>
</gene>
<dbReference type="AlphaFoldDB" id="W1PF89"/>
<accession>W1PF89</accession>
<feature type="non-terminal residue" evidence="1">
    <location>
        <position position="1"/>
    </location>
</feature>
<proteinExistence type="predicted"/>
<sequence>QGADWSMGGSRVRSMGCFACIAVSLELGDGRRDEHMWPARFRQRLECTAKFITWWLPFDQEIEQLFDEFRIAWKQTVRDDSEHGPQSLV</sequence>
<dbReference type="HOGENOM" id="CLU_2461227_0_0_1"/>
<evidence type="ECO:0000313" key="2">
    <source>
        <dbReference type="Proteomes" id="UP000017836"/>
    </source>
</evidence>